<dbReference type="NCBIfam" id="TIGR00027">
    <property type="entry name" value="mthyl_TIGR00027"/>
    <property type="match status" value="1"/>
</dbReference>
<evidence type="ECO:0000256" key="3">
    <source>
        <dbReference type="ARBA" id="ARBA00022679"/>
    </source>
</evidence>
<evidence type="ECO:0000313" key="5">
    <source>
        <dbReference type="Proteomes" id="UP001189429"/>
    </source>
</evidence>
<evidence type="ECO:0000256" key="1">
    <source>
        <dbReference type="ARBA" id="ARBA00008138"/>
    </source>
</evidence>
<comment type="similarity">
    <text evidence="1">Belongs to the UPF0677 family.</text>
</comment>
<keyword evidence="3" id="KW-0808">Transferase</keyword>
<organism evidence="4 5">
    <name type="scientific">Prorocentrum cordatum</name>
    <dbReference type="NCBI Taxonomy" id="2364126"/>
    <lineage>
        <taxon>Eukaryota</taxon>
        <taxon>Sar</taxon>
        <taxon>Alveolata</taxon>
        <taxon>Dinophyceae</taxon>
        <taxon>Prorocentrales</taxon>
        <taxon>Prorocentraceae</taxon>
        <taxon>Prorocentrum</taxon>
    </lineage>
</organism>
<keyword evidence="5" id="KW-1185">Reference proteome</keyword>
<evidence type="ECO:0000313" key="4">
    <source>
        <dbReference type="EMBL" id="CAK0838307.1"/>
    </source>
</evidence>
<dbReference type="EMBL" id="CAUYUJ010014214">
    <property type="protein sequence ID" value="CAK0838307.1"/>
    <property type="molecule type" value="Genomic_DNA"/>
</dbReference>
<dbReference type="InterPro" id="IPR011610">
    <property type="entry name" value="SAM_mthyl_Trfase_ML2640-like"/>
</dbReference>
<dbReference type="PANTHER" id="PTHR43619:SF2">
    <property type="entry name" value="S-ADENOSYL-L-METHIONINE-DEPENDENT METHYLTRANSFERASES SUPERFAMILY PROTEIN"/>
    <property type="match status" value="1"/>
</dbReference>
<dbReference type="InterPro" id="IPR029063">
    <property type="entry name" value="SAM-dependent_MTases_sf"/>
</dbReference>
<proteinExistence type="inferred from homology"/>
<dbReference type="SUPFAM" id="SSF53335">
    <property type="entry name" value="S-adenosyl-L-methionine-dependent methyltransferases"/>
    <property type="match status" value="1"/>
</dbReference>
<keyword evidence="2" id="KW-0489">Methyltransferase</keyword>
<dbReference type="InterPro" id="IPR007213">
    <property type="entry name" value="Ppm1/Ppm2/Tcmp"/>
</dbReference>
<dbReference type="Pfam" id="PF04072">
    <property type="entry name" value="LCM"/>
    <property type="match status" value="1"/>
</dbReference>
<dbReference type="PANTHER" id="PTHR43619">
    <property type="entry name" value="S-ADENOSYL-L-METHIONINE-DEPENDENT METHYLTRANSFERASE YKTD-RELATED"/>
    <property type="match status" value="1"/>
</dbReference>
<dbReference type="Proteomes" id="UP001189429">
    <property type="component" value="Unassembled WGS sequence"/>
</dbReference>
<gene>
    <name evidence="4" type="ORF">PCOR1329_LOCUS34283</name>
</gene>
<evidence type="ECO:0008006" key="6">
    <source>
        <dbReference type="Google" id="ProtNLM"/>
    </source>
</evidence>
<comment type="caution">
    <text evidence="4">The sequence shown here is derived from an EMBL/GenBank/DDBJ whole genome shotgun (WGS) entry which is preliminary data.</text>
</comment>
<protein>
    <recommendedName>
        <fullName evidence="6">S-adenosyl-L-methionine-dependent methyltransferase</fullName>
    </recommendedName>
</protein>
<sequence>MIALRTAFIDSFIKEQFDKGTRQIVLLGAGFDVRAYRMCLDGAQFFEVDQPELFDAKEPLFAQVPLQCARRVALPIDLGSKHLNLVEGLQRHGFNLTQPSCWVLEGLIMYLKPGQVQQLAKQVSALSARRSTLVHDAVSATANKMGIHFCGAKFRSGDDDYARLWNMAGFATARVMNWGALSADRQMGQVSVDMNVADASPRQLRGNEAVVLVTAYKPPEARAREPQGRSRIQAGQLQHRQKHLNRFAALARSDGASSGDKDEDAHE</sequence>
<accession>A0ABN9T091</accession>
<reference evidence="4" key="1">
    <citation type="submission" date="2023-10" db="EMBL/GenBank/DDBJ databases">
        <authorList>
            <person name="Chen Y."/>
            <person name="Shah S."/>
            <person name="Dougan E. K."/>
            <person name="Thang M."/>
            <person name="Chan C."/>
        </authorList>
    </citation>
    <scope>NUCLEOTIDE SEQUENCE [LARGE SCALE GENOMIC DNA]</scope>
</reference>
<name>A0ABN9T091_9DINO</name>
<evidence type="ECO:0000256" key="2">
    <source>
        <dbReference type="ARBA" id="ARBA00022603"/>
    </source>
</evidence>
<dbReference type="Gene3D" id="3.40.50.150">
    <property type="entry name" value="Vaccinia Virus protein VP39"/>
    <property type="match status" value="1"/>
</dbReference>